<keyword evidence="2" id="KW-1185">Reference proteome</keyword>
<dbReference type="Proteomes" id="UP001432027">
    <property type="component" value="Unassembled WGS sequence"/>
</dbReference>
<comment type="caution">
    <text evidence="1">The sequence shown here is derived from an EMBL/GenBank/DDBJ whole genome shotgun (WGS) entry which is preliminary data.</text>
</comment>
<evidence type="ECO:0000313" key="2">
    <source>
        <dbReference type="Proteomes" id="UP001432027"/>
    </source>
</evidence>
<gene>
    <name evidence="1" type="ORF">PENTCL1PPCAC_1423</name>
</gene>
<dbReference type="AlphaFoldDB" id="A0AAV5S914"/>
<name>A0AAV5S914_9BILA</name>
<protein>
    <recommendedName>
        <fullName evidence="3">C2H2-type domain-containing protein</fullName>
    </recommendedName>
</protein>
<organism evidence="1 2">
    <name type="scientific">Pristionchus entomophagus</name>
    <dbReference type="NCBI Taxonomy" id="358040"/>
    <lineage>
        <taxon>Eukaryota</taxon>
        <taxon>Metazoa</taxon>
        <taxon>Ecdysozoa</taxon>
        <taxon>Nematoda</taxon>
        <taxon>Chromadorea</taxon>
        <taxon>Rhabditida</taxon>
        <taxon>Rhabditina</taxon>
        <taxon>Diplogasteromorpha</taxon>
        <taxon>Diplogasteroidea</taxon>
        <taxon>Neodiplogasteridae</taxon>
        <taxon>Pristionchus</taxon>
    </lineage>
</organism>
<accession>A0AAV5S914</accession>
<evidence type="ECO:0008006" key="3">
    <source>
        <dbReference type="Google" id="ProtNLM"/>
    </source>
</evidence>
<evidence type="ECO:0000313" key="1">
    <source>
        <dbReference type="EMBL" id="GMS79248.1"/>
    </source>
</evidence>
<reference evidence="1" key="1">
    <citation type="submission" date="2023-10" db="EMBL/GenBank/DDBJ databases">
        <title>Genome assembly of Pristionchus species.</title>
        <authorList>
            <person name="Yoshida K."/>
            <person name="Sommer R.J."/>
        </authorList>
    </citation>
    <scope>NUCLEOTIDE SEQUENCE</scope>
    <source>
        <strain evidence="1">RS0144</strain>
    </source>
</reference>
<proteinExistence type="predicted"/>
<dbReference type="EMBL" id="BTSX01000001">
    <property type="protein sequence ID" value="GMS79248.1"/>
    <property type="molecule type" value="Genomic_DNA"/>
</dbReference>
<sequence>MEDNVEVRKVMKEIKIEVDEEYEQDNYANSFPLESIKEEIDSEAEIGEEREMMTPQCIFCDKYPETARRYSNHLYVHHNVTLKAMGIYLLCSCGHKIVSEHSHTFHDKTCDGIQFSIHNLNKKTPQCVLCK</sequence>
<feature type="non-terminal residue" evidence="1">
    <location>
        <position position="131"/>
    </location>
</feature>